<reference evidence="1 2" key="1">
    <citation type="submission" date="2016-10" db="EMBL/GenBank/DDBJ databases">
        <authorList>
            <person name="de Groot N.N."/>
        </authorList>
    </citation>
    <scope>NUCLEOTIDE SEQUENCE [LARGE SCALE GENOMIC DNA]</scope>
    <source>
        <strain evidence="1 2">CGMCC 1.10267</strain>
    </source>
</reference>
<keyword evidence="2" id="KW-1185">Reference proteome</keyword>
<sequence>MVSLQTNTETPKERKPFQVISNSAVDMMNEVAIDLTITTTLMLRVETLLEDAVPSKENLALAQRLIFESSRRVEALLKEAEFATDYLLAQDRVAQ</sequence>
<dbReference type="RefSeq" id="WP_090598903.1">
    <property type="nucleotide sequence ID" value="NZ_FNCS01000020.1"/>
</dbReference>
<dbReference type="EMBL" id="FNCS01000020">
    <property type="protein sequence ID" value="SDH08030.1"/>
    <property type="molecule type" value="Genomic_DNA"/>
</dbReference>
<organism evidence="1 2">
    <name type="scientific">Pelagibacterium luteolum</name>
    <dbReference type="NCBI Taxonomy" id="440168"/>
    <lineage>
        <taxon>Bacteria</taxon>
        <taxon>Pseudomonadati</taxon>
        <taxon>Pseudomonadota</taxon>
        <taxon>Alphaproteobacteria</taxon>
        <taxon>Hyphomicrobiales</taxon>
        <taxon>Devosiaceae</taxon>
        <taxon>Pelagibacterium</taxon>
    </lineage>
</organism>
<protein>
    <submittedName>
        <fullName evidence="1">Uncharacterized protein</fullName>
    </submittedName>
</protein>
<proteinExistence type="predicted"/>
<accession>A0A1G7ZIW0</accession>
<evidence type="ECO:0000313" key="2">
    <source>
        <dbReference type="Proteomes" id="UP000199495"/>
    </source>
</evidence>
<gene>
    <name evidence="1" type="ORF">SAMN04487974_12015</name>
</gene>
<dbReference type="STRING" id="440168.SAMN04487974_12015"/>
<dbReference type="Proteomes" id="UP000199495">
    <property type="component" value="Unassembled WGS sequence"/>
</dbReference>
<name>A0A1G7ZIW0_9HYPH</name>
<dbReference type="AlphaFoldDB" id="A0A1G7ZIW0"/>
<evidence type="ECO:0000313" key="1">
    <source>
        <dbReference type="EMBL" id="SDH08030.1"/>
    </source>
</evidence>